<dbReference type="InterPro" id="IPR041581">
    <property type="entry name" value="Glyoxalase_6"/>
</dbReference>
<dbReference type="PANTHER" id="PTHR35908:SF1">
    <property type="entry name" value="CONSERVED PROTEIN"/>
    <property type="match status" value="1"/>
</dbReference>
<reference evidence="2 3" key="1">
    <citation type="submission" date="2019-11" db="EMBL/GenBank/DDBJ databases">
        <authorList>
            <person name="Criscuolo A."/>
        </authorList>
    </citation>
    <scope>NUCLEOTIDE SEQUENCE [LARGE SCALE GENOMIC DNA]</scope>
    <source>
        <strain evidence="2">CIP111667</strain>
    </source>
</reference>
<evidence type="ECO:0000259" key="1">
    <source>
        <dbReference type="Pfam" id="PF18029"/>
    </source>
</evidence>
<feature type="domain" description="Glyoxalase-like" evidence="1">
    <location>
        <begin position="8"/>
        <end position="109"/>
    </location>
</feature>
<dbReference type="RefSeq" id="WP_156739866.1">
    <property type="nucleotide sequence ID" value="NZ_CACRYJ010000016.1"/>
</dbReference>
<name>A0A7M4DFZ6_9MICO</name>
<evidence type="ECO:0000313" key="2">
    <source>
        <dbReference type="EMBL" id="VZO35839.1"/>
    </source>
</evidence>
<dbReference type="PANTHER" id="PTHR35908">
    <property type="entry name" value="HYPOTHETICAL FUSION PROTEIN"/>
    <property type="match status" value="1"/>
</dbReference>
<gene>
    <name evidence="2" type="ORF">HALOF300_01041</name>
</gene>
<evidence type="ECO:0000313" key="3">
    <source>
        <dbReference type="Proteomes" id="UP000419743"/>
    </source>
</evidence>
<sequence>MSSSIGNITIDTTDLAGATAFWQQVTGYAVGSSDEGTAYLEDPAKSGVGLSLQNVPEPRVGKNRLHLDLFTSDLDGEVGRLQGLGAAEVARHDGWVVLADTDGNQFCVVAG</sequence>
<dbReference type="EMBL" id="CACRYJ010000016">
    <property type="protein sequence ID" value="VZO35839.1"/>
    <property type="molecule type" value="Genomic_DNA"/>
</dbReference>
<dbReference type="Proteomes" id="UP000419743">
    <property type="component" value="Unassembled WGS sequence"/>
</dbReference>
<organism evidence="2 3">
    <name type="scientific">Occultella aeris</name>
    <dbReference type="NCBI Taxonomy" id="2761496"/>
    <lineage>
        <taxon>Bacteria</taxon>
        <taxon>Bacillati</taxon>
        <taxon>Actinomycetota</taxon>
        <taxon>Actinomycetes</taxon>
        <taxon>Micrococcales</taxon>
        <taxon>Ruaniaceae</taxon>
        <taxon>Occultella</taxon>
    </lineage>
</organism>
<dbReference type="Pfam" id="PF18029">
    <property type="entry name" value="Glyoxalase_6"/>
    <property type="match status" value="1"/>
</dbReference>
<proteinExistence type="predicted"/>
<comment type="caution">
    <text evidence="2">The sequence shown here is derived from an EMBL/GenBank/DDBJ whole genome shotgun (WGS) entry which is preliminary data.</text>
</comment>
<dbReference type="AlphaFoldDB" id="A0A7M4DFZ6"/>
<dbReference type="CDD" id="cd06587">
    <property type="entry name" value="VOC"/>
    <property type="match status" value="1"/>
</dbReference>
<dbReference type="InterPro" id="IPR029068">
    <property type="entry name" value="Glyas_Bleomycin-R_OHBP_Dase"/>
</dbReference>
<keyword evidence="3" id="KW-1185">Reference proteome</keyword>
<dbReference type="SUPFAM" id="SSF54593">
    <property type="entry name" value="Glyoxalase/Bleomycin resistance protein/Dihydroxybiphenyl dioxygenase"/>
    <property type="match status" value="1"/>
</dbReference>
<dbReference type="Gene3D" id="3.10.180.10">
    <property type="entry name" value="2,3-Dihydroxybiphenyl 1,2-Dioxygenase, domain 1"/>
    <property type="match status" value="1"/>
</dbReference>
<accession>A0A7M4DFZ6</accession>
<protein>
    <submittedName>
        <fullName evidence="2">Glyoxalase-like domain protein</fullName>
    </submittedName>
</protein>